<comment type="caution">
    <text evidence="1">The sequence shown here is derived from an EMBL/GenBank/DDBJ whole genome shotgun (WGS) entry which is preliminary data.</text>
</comment>
<dbReference type="PROSITE" id="PS51257">
    <property type="entry name" value="PROKAR_LIPOPROTEIN"/>
    <property type="match status" value="1"/>
</dbReference>
<protein>
    <submittedName>
        <fullName evidence="1">Uncharacterized protein</fullName>
    </submittedName>
</protein>
<accession>A0A495MKQ5</accession>
<gene>
    <name evidence="1" type="ORF">CLV94_1587</name>
</gene>
<keyword evidence="2" id="KW-1185">Reference proteome</keyword>
<evidence type="ECO:0000313" key="1">
    <source>
        <dbReference type="EMBL" id="RKS26526.1"/>
    </source>
</evidence>
<evidence type="ECO:0000313" key="2">
    <source>
        <dbReference type="Proteomes" id="UP000277579"/>
    </source>
</evidence>
<dbReference type="Proteomes" id="UP000277579">
    <property type="component" value="Unassembled WGS sequence"/>
</dbReference>
<name>A0A495MKQ5_9FLAO</name>
<proteinExistence type="predicted"/>
<reference evidence="1 2" key="1">
    <citation type="submission" date="2018-10" db="EMBL/GenBank/DDBJ databases">
        <title>Genomic Encyclopedia of Archaeal and Bacterial Type Strains, Phase II (KMG-II): from individual species to whole genera.</title>
        <authorList>
            <person name="Goeker M."/>
        </authorList>
    </citation>
    <scope>NUCLEOTIDE SEQUENCE [LARGE SCALE GENOMIC DNA]</scope>
    <source>
        <strain evidence="1 2">DSM 29537</strain>
    </source>
</reference>
<organism evidence="1 2">
    <name type="scientific">Flavobacterium endophyticum</name>
    <dbReference type="NCBI Taxonomy" id="1540163"/>
    <lineage>
        <taxon>Bacteria</taxon>
        <taxon>Pseudomonadati</taxon>
        <taxon>Bacteroidota</taxon>
        <taxon>Flavobacteriia</taxon>
        <taxon>Flavobacteriales</taxon>
        <taxon>Flavobacteriaceae</taxon>
        <taxon>Flavobacterium</taxon>
    </lineage>
</organism>
<dbReference type="EMBL" id="RBLC01000001">
    <property type="protein sequence ID" value="RKS26526.1"/>
    <property type="molecule type" value="Genomic_DNA"/>
</dbReference>
<dbReference type="AlphaFoldDB" id="A0A495MKQ5"/>
<sequence>MKKTLVFIMGLLVLASCEGELTDAVDAAQKPGTVKIKGYSSPHAVQFRFNGEPVIINQQSSYANNIETTLQFVLDRGERDLLGIYDNETGNELAKYDITYDNIDDYKELYFFNLPDIFLETYAVKPTVNIGRVGFVFIFPNLGEFSGSGLETVKGVLKRENGTVLAQFENIGKENFSELKVYSFFSATAPVYLELYKPGTTEPYAGTAPIRVQLIQTVGANMIVLQEKIENGNLVVKGDIDIADYLN</sequence>
<dbReference type="RefSeq" id="WP_245982490.1">
    <property type="nucleotide sequence ID" value="NZ_RBLC01000001.1"/>
</dbReference>